<evidence type="ECO:0000259" key="5">
    <source>
        <dbReference type="PROSITE" id="PS50932"/>
    </source>
</evidence>
<dbReference type="SUPFAM" id="SSF53822">
    <property type="entry name" value="Periplasmic binding protein-like I"/>
    <property type="match status" value="1"/>
</dbReference>
<dbReference type="GO" id="GO:0003700">
    <property type="term" value="F:DNA-binding transcription factor activity"/>
    <property type="evidence" value="ECO:0007669"/>
    <property type="project" value="TreeGrafter"/>
</dbReference>
<dbReference type="PANTHER" id="PTHR30146:SF148">
    <property type="entry name" value="HTH-TYPE TRANSCRIPTIONAL REPRESSOR PURR-RELATED"/>
    <property type="match status" value="1"/>
</dbReference>
<keyword evidence="7" id="KW-1185">Reference proteome</keyword>
<dbReference type="RefSeq" id="WP_101533078.1">
    <property type="nucleotide sequence ID" value="NZ_JBFHIU010000062.1"/>
</dbReference>
<evidence type="ECO:0000256" key="1">
    <source>
        <dbReference type="ARBA" id="ARBA00022491"/>
    </source>
</evidence>
<dbReference type="Gene3D" id="3.40.50.2300">
    <property type="match status" value="2"/>
</dbReference>
<protein>
    <recommendedName>
        <fullName evidence="5">HTH lacI-type domain-containing protein</fullName>
    </recommendedName>
</protein>
<sequence length="336" mass="36353">MPTLLDIANEVGVSSKTVSLTLRGKKCASEETTLQILKVAERTGYVPRRSAQMSLGKGTPLIGFFADRETMFPHSFDLLRGAQAAASELGCLLLIGSLDDAEKNRSDIWQMFRDSHTAGVVYASLFHQEVDRISSDVKNVVYANCFAQGCTDRAILPDDEAGGYEQAAYLVKLGHTRIGVISLPERAPATNLRLTGANRALSAHGMALDPDLCCAGVEGYLPEGETYVAYESAKTLLDRPDRPTAIICGNDRIALMVMSAAAHMGLRVPEDLSVIGFDDFQAISEVVRPRLTTVGLPYFEMGKRAIIAVMSHASTPELFNPEPCLLIERDSCAPLG</sequence>
<dbReference type="OrthoDB" id="9798934at2"/>
<dbReference type="AlphaFoldDB" id="A0A2N5XU95"/>
<name>A0A2N5XU95_9HYPH</name>
<keyword evidence="1" id="KW-0678">Repressor</keyword>
<evidence type="ECO:0000313" key="7">
    <source>
        <dbReference type="Proteomes" id="UP000234881"/>
    </source>
</evidence>
<dbReference type="Pfam" id="PF13377">
    <property type="entry name" value="Peripla_BP_3"/>
    <property type="match status" value="1"/>
</dbReference>
<evidence type="ECO:0000313" key="6">
    <source>
        <dbReference type="EMBL" id="PLW77988.1"/>
    </source>
</evidence>
<dbReference type="PANTHER" id="PTHR30146">
    <property type="entry name" value="LACI-RELATED TRANSCRIPTIONAL REPRESSOR"/>
    <property type="match status" value="1"/>
</dbReference>
<keyword evidence="3" id="KW-0238">DNA-binding</keyword>
<accession>A0A2N5XU95</accession>
<feature type="domain" description="HTH lacI-type" evidence="5">
    <location>
        <begin position="2"/>
        <end position="56"/>
    </location>
</feature>
<dbReference type="SMART" id="SM00354">
    <property type="entry name" value="HTH_LACI"/>
    <property type="match status" value="1"/>
</dbReference>
<proteinExistence type="predicted"/>
<dbReference type="InterPro" id="IPR046335">
    <property type="entry name" value="LacI/GalR-like_sensor"/>
</dbReference>
<dbReference type="CDD" id="cd01392">
    <property type="entry name" value="HTH_LacI"/>
    <property type="match status" value="1"/>
</dbReference>
<dbReference type="InterPro" id="IPR010982">
    <property type="entry name" value="Lambda_DNA-bd_dom_sf"/>
</dbReference>
<gene>
    <name evidence="6" type="ORF">C0081_06875</name>
</gene>
<keyword evidence="4" id="KW-0804">Transcription</keyword>
<organism evidence="6 7">
    <name type="scientific">Cohaesibacter celericrescens</name>
    <dbReference type="NCBI Taxonomy" id="2067669"/>
    <lineage>
        <taxon>Bacteria</taxon>
        <taxon>Pseudomonadati</taxon>
        <taxon>Pseudomonadota</taxon>
        <taxon>Alphaproteobacteria</taxon>
        <taxon>Hyphomicrobiales</taxon>
        <taxon>Cohaesibacteraceae</taxon>
    </lineage>
</organism>
<dbReference type="EMBL" id="PKUQ01000012">
    <property type="protein sequence ID" value="PLW77988.1"/>
    <property type="molecule type" value="Genomic_DNA"/>
</dbReference>
<dbReference type="Proteomes" id="UP000234881">
    <property type="component" value="Unassembled WGS sequence"/>
</dbReference>
<evidence type="ECO:0000256" key="3">
    <source>
        <dbReference type="ARBA" id="ARBA00023125"/>
    </source>
</evidence>
<dbReference type="Pfam" id="PF00356">
    <property type="entry name" value="LacI"/>
    <property type="match status" value="1"/>
</dbReference>
<dbReference type="InterPro" id="IPR028082">
    <property type="entry name" value="Peripla_BP_I"/>
</dbReference>
<dbReference type="InterPro" id="IPR000843">
    <property type="entry name" value="HTH_LacI"/>
</dbReference>
<evidence type="ECO:0000256" key="2">
    <source>
        <dbReference type="ARBA" id="ARBA00023015"/>
    </source>
</evidence>
<comment type="caution">
    <text evidence="6">The sequence shown here is derived from an EMBL/GenBank/DDBJ whole genome shotgun (WGS) entry which is preliminary data.</text>
</comment>
<evidence type="ECO:0000256" key="4">
    <source>
        <dbReference type="ARBA" id="ARBA00023163"/>
    </source>
</evidence>
<reference evidence="6 7" key="1">
    <citation type="submission" date="2018-01" db="EMBL/GenBank/DDBJ databases">
        <title>The draft genome sequence of Cohaesibacter sp. H1304.</title>
        <authorList>
            <person name="Wang N.-N."/>
            <person name="Du Z.-J."/>
        </authorList>
    </citation>
    <scope>NUCLEOTIDE SEQUENCE [LARGE SCALE GENOMIC DNA]</scope>
    <source>
        <strain evidence="6 7">H1304</strain>
    </source>
</reference>
<dbReference type="CDD" id="cd06288">
    <property type="entry name" value="PBP1_sucrose_transcription_regulator"/>
    <property type="match status" value="1"/>
</dbReference>
<dbReference type="PROSITE" id="PS50932">
    <property type="entry name" value="HTH_LACI_2"/>
    <property type="match status" value="1"/>
</dbReference>
<dbReference type="Gene3D" id="1.10.260.40">
    <property type="entry name" value="lambda repressor-like DNA-binding domains"/>
    <property type="match status" value="1"/>
</dbReference>
<dbReference type="SUPFAM" id="SSF47413">
    <property type="entry name" value="lambda repressor-like DNA-binding domains"/>
    <property type="match status" value="1"/>
</dbReference>
<keyword evidence="2" id="KW-0805">Transcription regulation</keyword>
<dbReference type="GO" id="GO:0000976">
    <property type="term" value="F:transcription cis-regulatory region binding"/>
    <property type="evidence" value="ECO:0007669"/>
    <property type="project" value="TreeGrafter"/>
</dbReference>